<accession>A0A1J4K757</accession>
<dbReference type="AlphaFoldDB" id="A0A1J4K757"/>
<sequence length="359" mass="41042">MSIKQNIPKNLRSTISQLLDDAEYVKNNPPSLLQTSGTSDNGDNSDNNNTNNDDDDDSVEVTQKLEDLELKLLNQIKTKFDTSISDIDHRIEQLEKSMQNRLEKFSQPTDEETKIKYIDQLLLDLQKKEQSRIEKLEKNIDKIKSLHQPIENSSKISDSIHKSSTQISTLRFKLANIMTQLDLNPKFHTNALMNENITKNESTSNYEGSNKVDGKGLFNFKNEQKSNNEECFDAVDQIEKIKNDMNNFKNIFAEEISKTQNQSRLCEKKIQEIDSNINELQNSANSIEEKVAQAEFLIQDLNKEMDDIIQKSNDEAVVRTIHKLAAQIKSSTENIRGSIASIKNRVKKCEMSVPLVVMD</sequence>
<dbReference type="GeneID" id="94838517"/>
<dbReference type="Gene3D" id="1.10.287.1490">
    <property type="match status" value="1"/>
</dbReference>
<evidence type="ECO:0000313" key="4">
    <source>
        <dbReference type="Proteomes" id="UP000179807"/>
    </source>
</evidence>
<feature type="coiled-coil region" evidence="1">
    <location>
        <begin position="263"/>
        <end position="311"/>
    </location>
</feature>
<evidence type="ECO:0000256" key="1">
    <source>
        <dbReference type="SAM" id="Coils"/>
    </source>
</evidence>
<evidence type="ECO:0000256" key="2">
    <source>
        <dbReference type="SAM" id="MobiDB-lite"/>
    </source>
</evidence>
<reference evidence="3" key="1">
    <citation type="submission" date="2016-10" db="EMBL/GenBank/DDBJ databases">
        <authorList>
            <person name="Benchimol M."/>
            <person name="Almeida L.G."/>
            <person name="Vasconcelos A.T."/>
            <person name="Perreira-Neves A."/>
            <person name="Rosa I.A."/>
            <person name="Tasca T."/>
            <person name="Bogo M.R."/>
            <person name="de Souza W."/>
        </authorList>
    </citation>
    <scope>NUCLEOTIDE SEQUENCE [LARGE SCALE GENOMIC DNA]</scope>
    <source>
        <strain evidence="3">K</strain>
    </source>
</reference>
<dbReference type="VEuPathDB" id="TrichDB:TRFO_24551"/>
<comment type="caution">
    <text evidence="3">The sequence shown here is derived from an EMBL/GenBank/DDBJ whole genome shotgun (WGS) entry which is preliminary data.</text>
</comment>
<dbReference type="Proteomes" id="UP000179807">
    <property type="component" value="Unassembled WGS sequence"/>
</dbReference>
<keyword evidence="4" id="KW-1185">Reference proteome</keyword>
<evidence type="ECO:0000313" key="3">
    <source>
        <dbReference type="EMBL" id="OHT07297.1"/>
    </source>
</evidence>
<feature type="compositionally biased region" description="Low complexity" evidence="2">
    <location>
        <begin position="35"/>
        <end position="51"/>
    </location>
</feature>
<dbReference type="RefSeq" id="XP_068360433.1">
    <property type="nucleotide sequence ID" value="XM_068503813.1"/>
</dbReference>
<protein>
    <submittedName>
        <fullName evidence="3">Uncharacterized protein</fullName>
    </submittedName>
</protein>
<proteinExistence type="predicted"/>
<feature type="region of interest" description="Disordered" evidence="2">
    <location>
        <begin position="27"/>
        <end position="58"/>
    </location>
</feature>
<keyword evidence="1" id="KW-0175">Coiled coil</keyword>
<organism evidence="3 4">
    <name type="scientific">Tritrichomonas foetus</name>
    <dbReference type="NCBI Taxonomy" id="1144522"/>
    <lineage>
        <taxon>Eukaryota</taxon>
        <taxon>Metamonada</taxon>
        <taxon>Parabasalia</taxon>
        <taxon>Tritrichomonadida</taxon>
        <taxon>Tritrichomonadidae</taxon>
        <taxon>Tritrichomonas</taxon>
    </lineage>
</organism>
<gene>
    <name evidence="3" type="ORF">TRFO_24551</name>
</gene>
<dbReference type="EMBL" id="MLAK01000701">
    <property type="protein sequence ID" value="OHT07297.1"/>
    <property type="molecule type" value="Genomic_DNA"/>
</dbReference>
<name>A0A1J4K757_9EUKA</name>